<evidence type="ECO:0000313" key="1">
    <source>
        <dbReference type="EMBL" id="CAG8555348.1"/>
    </source>
</evidence>
<dbReference type="EMBL" id="CAJVPW010005478">
    <property type="protein sequence ID" value="CAG8555348.1"/>
    <property type="molecule type" value="Genomic_DNA"/>
</dbReference>
<dbReference type="Proteomes" id="UP000789366">
    <property type="component" value="Unassembled WGS sequence"/>
</dbReference>
<evidence type="ECO:0000313" key="2">
    <source>
        <dbReference type="Proteomes" id="UP000789366"/>
    </source>
</evidence>
<comment type="caution">
    <text evidence="1">The sequence shown here is derived from an EMBL/GenBank/DDBJ whole genome shotgun (WGS) entry which is preliminary data.</text>
</comment>
<protein>
    <submittedName>
        <fullName evidence="1">1840_t:CDS:1</fullName>
    </submittedName>
</protein>
<reference evidence="1" key="1">
    <citation type="submission" date="2021-06" db="EMBL/GenBank/DDBJ databases">
        <authorList>
            <person name="Kallberg Y."/>
            <person name="Tangrot J."/>
            <person name="Rosling A."/>
        </authorList>
    </citation>
    <scope>NUCLEOTIDE SEQUENCE</scope>
    <source>
        <strain evidence="1">28 12/20/2015</strain>
    </source>
</reference>
<keyword evidence="2" id="KW-1185">Reference proteome</keyword>
<organism evidence="1 2">
    <name type="scientific">Cetraspora pellucida</name>
    <dbReference type="NCBI Taxonomy" id="1433469"/>
    <lineage>
        <taxon>Eukaryota</taxon>
        <taxon>Fungi</taxon>
        <taxon>Fungi incertae sedis</taxon>
        <taxon>Mucoromycota</taxon>
        <taxon>Glomeromycotina</taxon>
        <taxon>Glomeromycetes</taxon>
        <taxon>Diversisporales</taxon>
        <taxon>Gigasporaceae</taxon>
        <taxon>Cetraspora</taxon>
    </lineage>
</organism>
<sequence length="75" mass="9159">MQIVIRYKEQKNLESNLSLEELGFLRNLLKEYKHLYFQDLYSQDFQDSYFQNSYSQDLYSKNPYSQELDLQKSDS</sequence>
<accession>A0ACA9LWN8</accession>
<name>A0ACA9LWN8_9GLOM</name>
<proteinExistence type="predicted"/>
<gene>
    <name evidence="1" type="ORF">SPELUC_LOCUS5375</name>
</gene>